<evidence type="ECO:0000256" key="1">
    <source>
        <dbReference type="RuleBase" id="RU362001"/>
    </source>
</evidence>
<keyword evidence="3" id="KW-1185">Reference proteome</keyword>
<dbReference type="InterPro" id="IPR010310">
    <property type="entry name" value="T7SS_ESAT-6-like"/>
</dbReference>
<dbReference type="Pfam" id="PF06013">
    <property type="entry name" value="WXG100"/>
    <property type="match status" value="1"/>
</dbReference>
<dbReference type="InterPro" id="IPR036689">
    <property type="entry name" value="ESAT-6-like_sf"/>
</dbReference>
<comment type="similarity">
    <text evidence="1">Belongs to the WXG100 family.</text>
</comment>
<reference evidence="2 3" key="1">
    <citation type="submission" date="2016-07" db="EMBL/GenBank/DDBJ databases">
        <title>Complete genome sequence of the Lentzea guizhouensis DHS C013.</title>
        <authorList>
            <person name="Cao C."/>
        </authorList>
    </citation>
    <scope>NUCLEOTIDE SEQUENCE [LARGE SCALE GENOMIC DNA]</scope>
    <source>
        <strain evidence="2 3">DHS C013</strain>
    </source>
</reference>
<dbReference type="Proteomes" id="UP000093053">
    <property type="component" value="Chromosome"/>
</dbReference>
<dbReference type="AlphaFoldDB" id="A0A1B2HIU1"/>
<dbReference type="STRING" id="1586287.BBK82_17805"/>
<dbReference type="KEGG" id="led:BBK82_17805"/>
<evidence type="ECO:0000313" key="2">
    <source>
        <dbReference type="EMBL" id="ANZ37631.1"/>
    </source>
</evidence>
<dbReference type="OrthoDB" id="4554345at2"/>
<dbReference type="RefSeq" id="WP_065916000.1">
    <property type="nucleotide sequence ID" value="NZ_CP016793.1"/>
</dbReference>
<protein>
    <recommendedName>
        <fullName evidence="1">ESAT-6-like protein</fullName>
    </recommendedName>
</protein>
<dbReference type="Gene3D" id="1.10.287.1060">
    <property type="entry name" value="ESAT-6-like"/>
    <property type="match status" value="1"/>
</dbReference>
<sequence length="102" mass="10920">MSGFGTTTAELDTLAKRIIEADETAQAKIRQVRDAAETVAATWKGAAFTAFQNLISRFDADAAKVQEALRAIAEQISDTSKVYAQNEAAQEAEISNVTARLG</sequence>
<dbReference type="NCBIfam" id="TIGR03930">
    <property type="entry name" value="WXG100_ESAT6"/>
    <property type="match status" value="1"/>
</dbReference>
<gene>
    <name evidence="2" type="ORF">BBK82_17805</name>
</gene>
<name>A0A1B2HIU1_9PSEU</name>
<accession>A0A1B2HIU1</accession>
<proteinExistence type="inferred from homology"/>
<organism evidence="2 3">
    <name type="scientific">Lentzea guizhouensis</name>
    <dbReference type="NCBI Taxonomy" id="1586287"/>
    <lineage>
        <taxon>Bacteria</taxon>
        <taxon>Bacillati</taxon>
        <taxon>Actinomycetota</taxon>
        <taxon>Actinomycetes</taxon>
        <taxon>Pseudonocardiales</taxon>
        <taxon>Pseudonocardiaceae</taxon>
        <taxon>Lentzea</taxon>
    </lineage>
</organism>
<evidence type="ECO:0000313" key="3">
    <source>
        <dbReference type="Proteomes" id="UP000093053"/>
    </source>
</evidence>
<dbReference type="SUPFAM" id="SSF140453">
    <property type="entry name" value="EsxAB dimer-like"/>
    <property type="match status" value="1"/>
</dbReference>
<dbReference type="EMBL" id="CP016793">
    <property type="protein sequence ID" value="ANZ37631.1"/>
    <property type="molecule type" value="Genomic_DNA"/>
</dbReference>